<reference evidence="3 4" key="1">
    <citation type="submission" date="2018-11" db="EMBL/GenBank/DDBJ databases">
        <authorList>
            <consortium name="Pathogen Informatics"/>
        </authorList>
    </citation>
    <scope>NUCLEOTIDE SEQUENCE [LARGE SCALE GENOMIC DNA]</scope>
    <source>
        <strain evidence="3 4">NST_G2</strain>
    </source>
</reference>
<evidence type="ECO:0000313" key="3">
    <source>
        <dbReference type="EMBL" id="VDM04547.1"/>
    </source>
</evidence>
<dbReference type="Gene3D" id="1.10.720.30">
    <property type="entry name" value="SAP domain"/>
    <property type="match status" value="1"/>
</dbReference>
<proteinExistence type="predicted"/>
<dbReference type="PANTHER" id="PTHR46589:SF1">
    <property type="entry name" value="APOPTOTIC CHROMATIN CONDENSATION INDUCER IN THE NUCLEUS"/>
    <property type="match status" value="1"/>
</dbReference>
<dbReference type="Pfam" id="PF02037">
    <property type="entry name" value="SAP"/>
    <property type="match status" value="1"/>
</dbReference>
<gene>
    <name evidence="3" type="ORF">SSLN_LOCUS18161</name>
</gene>
<dbReference type="InterPro" id="IPR036361">
    <property type="entry name" value="SAP_dom_sf"/>
</dbReference>
<feature type="region of interest" description="Disordered" evidence="1">
    <location>
        <begin position="285"/>
        <end position="311"/>
    </location>
</feature>
<dbReference type="GO" id="GO:0071011">
    <property type="term" value="C:precatalytic spliceosome"/>
    <property type="evidence" value="ECO:0007669"/>
    <property type="project" value="TreeGrafter"/>
</dbReference>
<dbReference type="STRING" id="70667.A0A3P7DIH6"/>
<dbReference type="GO" id="GO:0061574">
    <property type="term" value="C:ASAP complex"/>
    <property type="evidence" value="ECO:0007669"/>
    <property type="project" value="TreeGrafter"/>
</dbReference>
<accession>A0A3P7DIH6</accession>
<dbReference type="PANTHER" id="PTHR46589">
    <property type="entry name" value="APOPTOTIC CHROMATIN CONDENSATION INDUCER IN THE NUCLEUS"/>
    <property type="match status" value="1"/>
</dbReference>
<keyword evidence="4" id="KW-1185">Reference proteome</keyword>
<dbReference type="EMBL" id="UYSU01043808">
    <property type="protein sequence ID" value="VDM04547.1"/>
    <property type="molecule type" value="Genomic_DNA"/>
</dbReference>
<dbReference type="PROSITE" id="PS50800">
    <property type="entry name" value="SAP"/>
    <property type="match status" value="1"/>
</dbReference>
<dbReference type="OrthoDB" id="5348404at2759"/>
<dbReference type="InterPro" id="IPR003034">
    <property type="entry name" value="SAP_dom"/>
</dbReference>
<feature type="region of interest" description="Disordered" evidence="1">
    <location>
        <begin position="59"/>
        <end position="202"/>
    </location>
</feature>
<feature type="compositionally biased region" description="Low complexity" evidence="1">
    <location>
        <begin position="183"/>
        <end position="192"/>
    </location>
</feature>
<organism evidence="3 4">
    <name type="scientific">Schistocephalus solidus</name>
    <name type="common">Tapeworm</name>
    <dbReference type="NCBI Taxonomy" id="70667"/>
    <lineage>
        <taxon>Eukaryota</taxon>
        <taxon>Metazoa</taxon>
        <taxon>Spiralia</taxon>
        <taxon>Lophotrochozoa</taxon>
        <taxon>Platyhelminthes</taxon>
        <taxon>Cestoda</taxon>
        <taxon>Eucestoda</taxon>
        <taxon>Diphyllobothriidea</taxon>
        <taxon>Diphyllobothriidae</taxon>
        <taxon>Schistocephalus</taxon>
    </lineage>
</organism>
<dbReference type="InterPro" id="IPR052793">
    <property type="entry name" value="EJC-associated_protein"/>
</dbReference>
<dbReference type="GO" id="GO:0003723">
    <property type="term" value="F:RNA binding"/>
    <property type="evidence" value="ECO:0007669"/>
    <property type="project" value="TreeGrafter"/>
</dbReference>
<sequence>MYPMPEEEETSLHLPDGRKLNELKVSDLKKELENRGLNKSGVKKELVQRLAEQVTVSEPTEVEVNGVQEVAGDNATDDFSSSQAADTVPPSSNAPSVTKPVEPTEDLLPSSPLLPRPPITATAEMEAEEEDYEDENMDTIPPLEPVPAPEAPLQAASQPRDASNHQPVDILAKSPAPAPTVKRPPSATSAPSSRPPKETRGVGYLAEGPERIEPAAENRHPPTELVYIRFLMRPFTPGQLSKMIESQFGKVRELWLDKIKSSAVVRMETQEAAKSEALLEWLKEHGDSGDRNPPRHLLIGAPPPPPEKTEGRARESVILILLHLNFLRALYNFPFIPCPKLLAVDKSSSNQRKPTSSTSGEKSSSRTLAGSHTERRRKLAEETPAVKAEETTGEFSSQFYLFLQKLY</sequence>
<evidence type="ECO:0000259" key="2">
    <source>
        <dbReference type="PROSITE" id="PS50800"/>
    </source>
</evidence>
<dbReference type="Proteomes" id="UP000275846">
    <property type="component" value="Unassembled WGS sequence"/>
</dbReference>
<evidence type="ECO:0000313" key="4">
    <source>
        <dbReference type="Proteomes" id="UP000275846"/>
    </source>
</evidence>
<evidence type="ECO:0000256" key="1">
    <source>
        <dbReference type="SAM" id="MobiDB-lite"/>
    </source>
</evidence>
<feature type="compositionally biased region" description="Low complexity" evidence="1">
    <location>
        <begin position="355"/>
        <end position="367"/>
    </location>
</feature>
<feature type="region of interest" description="Disordered" evidence="1">
    <location>
        <begin position="346"/>
        <end position="392"/>
    </location>
</feature>
<feature type="domain" description="SAP" evidence="2">
    <location>
        <begin position="20"/>
        <end position="54"/>
    </location>
</feature>
<name>A0A3P7DIH6_SCHSO</name>
<dbReference type="AlphaFoldDB" id="A0A3P7DIH6"/>
<dbReference type="GO" id="GO:0008380">
    <property type="term" value="P:RNA splicing"/>
    <property type="evidence" value="ECO:0007669"/>
    <property type="project" value="TreeGrafter"/>
</dbReference>
<protein>
    <recommendedName>
        <fullName evidence="2">SAP domain-containing protein</fullName>
    </recommendedName>
</protein>
<feature type="compositionally biased region" description="Acidic residues" evidence="1">
    <location>
        <begin position="125"/>
        <end position="137"/>
    </location>
</feature>
<dbReference type="SUPFAM" id="SSF68906">
    <property type="entry name" value="SAP domain"/>
    <property type="match status" value="1"/>
</dbReference>
<dbReference type="SMART" id="SM00513">
    <property type="entry name" value="SAP"/>
    <property type="match status" value="1"/>
</dbReference>
<feature type="compositionally biased region" description="Polar residues" evidence="1">
    <location>
        <begin position="77"/>
        <end position="96"/>
    </location>
</feature>